<evidence type="ECO:0000256" key="15">
    <source>
        <dbReference type="SAM" id="MobiDB-lite"/>
    </source>
</evidence>
<feature type="compositionally biased region" description="Basic and acidic residues" evidence="15">
    <location>
        <begin position="1"/>
        <end position="13"/>
    </location>
</feature>
<evidence type="ECO:0000256" key="4">
    <source>
        <dbReference type="ARBA" id="ARBA00007997"/>
    </source>
</evidence>
<sequence>MARDKNKYTEKSKTTNSATSQRAAELLGFQNQGINAFKANAALAFSQFGNLNLNSTSDTVPGIPLEDKNYSKTNISNNFDNIASNPQNKIKTFNELTSNPFTQQSGIDDQLANFFKRMGKKDIITRIKTLQGILKYTNSILESYMDDSVKVTQVISALILGWPTIFKAQVFDLDRKIRMLSINILANFLKITKKKSTTCLSQLMGPWICTFFDSSSDIKNLSIAVFEENFNKNKAQKSRVLEFCYKSILEYLIENLTFLHEAKTKYKDFTDEEQKIQFHFMAAGSFRAIEYMLSDDHLNITPDVHIQYLHLLGNKDLWKKFLNSDNNSLLVTKSAYSCFSLWMKKQQTYDFGVINSFEIIQLIIETALKAKPDPVLNVSVWDSIVLATKNYPDIWSMKNKKGKTTLYDNLIYYLECGNLNYSPEYCYNSVFVLLNLFPSSFLLEDKRASQIISSLWLGSPREIKSLIALSADKPNLKHNYNSNAKENKFAQNFKINESSKNMEMFLNFISESSFYTWKLEINSLSNPIDISSSISAEIFDNIGISALQIFKICIEMISNTDTNKLNIAKSVIKNLIINSSISSSFKDPKASEQLLQRVLESLSEAIDTSSANESFFSAAIYMISIICKIYQVFDFSNDFIKTNENNLKSIQQWIENLKKSKISSLLLEFSSLKTNSATSESNNNSIVSLIIKQGLTWAEYFPEIAYNIYKDQFKEIFALPVKNSNFSLLATSEIYTSQYTTFYSKLCQYELANMNHSQAAFEVIDPIFQTIFNFNNFNNSCYEFLIEFDGWWRLNMLTMIIKDLIQQENLKTRVLQTPSIELQPSKFLNDLVSNMLDSSKHTIITVPNENAIKILSSFFYVLCHNYFEKSSEVGQYLQFVSLNSIETITKLFTNLISDSYSTSNRNLENKFIRFTCQFLLESITKTLDSLQSDPSSAIKLIETLSIKSASFESGIWFSLYYNKYMIIKSKNDTNLSEKSNKFINIIENNFISESASQTSICQNLIKCYVLEISTSIRNILTKSLLTSTEGYAVISVEQLISIGKDLQRFVSLLLNTDYNLANDLQLLIWENWLLVSKQNDFWSQLFKLINQNIENSNLFSIESMNQEEDGGYDFGLMSLPIFTPKNQEMLDYLHSINFQLAKISIFNGEMLRFSKKIYKNTQLEECESADYTHGLFLTKITGLDKIICGFTAIQTLLLAEDCVSNLYSDNVLVACKSASFIVSNLVNIEIRRQFDILENSWIETFVKSILQKENLSTGTAESIVKLCKHMGKTETWENPGLGIFWSSILVKIFGYYNISRFGTRKYSNGTLLNDRVNINDINDVDILIESMLIPFDNFLSSSDTISNYEFGILVMSKIFSRYNIISRVSQRYTQIGYVQYTVLKKICKAINEQCIGDTIMYGILLRSMFGMESTEIVNTKLIEKICDTVLDLVGQIYEKNGTLSNRIENEEKKYQFKVFSSCLISSLSQKLLPRVSKQRLPYIVVSFIEILEKWVELSKLEENSECEVLLLASGTKLLDAIISTDFNFKEIHSFGSLADQFKNHTLIRISKLAKNKKVSALQYAFKELSNSMTSTMRLPNKIWSINVIDEIYKFDTVADDNLYVLKMYFGYIQALERGTLGSGDSSNIKDYETLMLTIFKVKKLSELPNVIYKRIFEYCTQVNQSAADMLWCIQTIRLKENSYQDEQPNYHDIYHEIPCQFIEELKKHVIKWAISIKVLFLSSKCFSIYTKSIADADGLSNVLELFNETKVFDSIIAPIGILMKMGDIDNVNISCSILDLQDIWLFESSKLNVRIKEVETDLGVESRIAMRNYGLIAGQILFLSLFEFPHFLRGYFSGKNENLVEIAETILAERNDSVGTGLDTFSGKTGVLWLEQFINNHLSVPLVAIELVQIDPRTFMGTMEANNLVYQSYKPTRLIDSVLPSKTGINRSETAKAIKKYSESIEIKIKVSGLIASAIKDNSEQDLETVCKEMKKVSGGSKGKNGTSATQTEEIGRIDVEYEVGECTVGLSLIIKPGYPLLESENKHFPLRLTIDQDKKGVISQEKIRQLELQLRSMSNQNTLNQNKIDILLAGLICNFAEIINEIGLGDVCSICYSTLSAEGNKLPNKECSTCKQKYHSTCLFKWFKSSNQATCPFCKNIF</sequence>
<comment type="caution">
    <text evidence="17">The sequence shown here is derived from an EMBL/GenBank/DDBJ whole genome shotgun (WGS) entry which is preliminary data.</text>
</comment>
<accession>A0A2T9YIH4</accession>
<dbReference type="InterPro" id="IPR013083">
    <property type="entry name" value="Znf_RING/FYVE/PHD"/>
</dbReference>
<dbReference type="SMART" id="SM01197">
    <property type="entry name" value="FANCL_C"/>
    <property type="match status" value="1"/>
</dbReference>
<dbReference type="GO" id="GO:0005829">
    <property type="term" value="C:cytosol"/>
    <property type="evidence" value="ECO:0007669"/>
    <property type="project" value="UniProtKB-SubCell"/>
</dbReference>
<keyword evidence="11 14" id="KW-0863">Zinc-finger</keyword>
<keyword evidence="8" id="KW-0808">Transferase</keyword>
<dbReference type="GO" id="GO:1990116">
    <property type="term" value="P:ribosome-associated ubiquitin-dependent protein catabolic process"/>
    <property type="evidence" value="ECO:0007669"/>
    <property type="project" value="InterPro"/>
</dbReference>
<keyword evidence="18" id="KW-1185">Reference proteome</keyword>
<dbReference type="CDD" id="cd16491">
    <property type="entry name" value="RING-CH-C4HC3_LTN1"/>
    <property type="match status" value="1"/>
</dbReference>
<dbReference type="PANTHER" id="PTHR12389">
    <property type="entry name" value="ZINC FINGER PROTEIN 294"/>
    <property type="match status" value="1"/>
</dbReference>
<evidence type="ECO:0000256" key="1">
    <source>
        <dbReference type="ARBA" id="ARBA00000900"/>
    </source>
</evidence>
<dbReference type="InterPro" id="IPR039795">
    <property type="entry name" value="LTN1/Rkr1"/>
</dbReference>
<evidence type="ECO:0000256" key="5">
    <source>
        <dbReference type="ARBA" id="ARBA00012483"/>
    </source>
</evidence>
<comment type="subcellular location">
    <subcellularLocation>
        <location evidence="2">Cytoplasm</location>
        <location evidence="2">Cytosol</location>
    </subcellularLocation>
</comment>
<feature type="region of interest" description="Disordered" evidence="15">
    <location>
        <begin position="1"/>
        <end position="20"/>
    </location>
</feature>
<comment type="pathway">
    <text evidence="3">Protein modification; protein ubiquitination.</text>
</comment>
<evidence type="ECO:0000256" key="14">
    <source>
        <dbReference type="PROSITE-ProRule" id="PRU00175"/>
    </source>
</evidence>
<evidence type="ECO:0000256" key="6">
    <source>
        <dbReference type="ARBA" id="ARBA00017157"/>
    </source>
</evidence>
<dbReference type="UniPathway" id="UPA00143"/>
<dbReference type="Pfam" id="PF22958">
    <property type="entry name" value="Ltn1_1st"/>
    <property type="match status" value="1"/>
</dbReference>
<reference evidence="17 18" key="1">
    <citation type="journal article" date="2018" name="MBio">
        <title>Comparative Genomics Reveals the Core Gene Toolbox for the Fungus-Insect Symbiosis.</title>
        <authorList>
            <person name="Wang Y."/>
            <person name="Stata M."/>
            <person name="Wang W."/>
            <person name="Stajich J.E."/>
            <person name="White M.M."/>
            <person name="Moncalvo J.M."/>
        </authorList>
    </citation>
    <scope>NUCLEOTIDE SEQUENCE [LARGE SCALE GENOMIC DNA]</scope>
    <source>
        <strain evidence="17 18">SWE-8-4</strain>
    </source>
</reference>
<dbReference type="PANTHER" id="PTHR12389:SF0">
    <property type="entry name" value="E3 UBIQUITIN-PROTEIN LIGASE LISTERIN"/>
    <property type="match status" value="1"/>
</dbReference>
<evidence type="ECO:0000256" key="2">
    <source>
        <dbReference type="ARBA" id="ARBA00004514"/>
    </source>
</evidence>
<comment type="catalytic activity">
    <reaction evidence="1">
        <text>S-ubiquitinyl-[E2 ubiquitin-conjugating enzyme]-L-cysteine + [acceptor protein]-L-lysine = [E2 ubiquitin-conjugating enzyme]-L-cysteine + N(6)-ubiquitinyl-[acceptor protein]-L-lysine.</text>
        <dbReference type="EC" id="2.3.2.27"/>
    </reaction>
</comment>
<dbReference type="EMBL" id="MBFR01000173">
    <property type="protein sequence ID" value="PVU92131.1"/>
    <property type="molecule type" value="Genomic_DNA"/>
</dbReference>
<keyword evidence="12" id="KW-0833">Ubl conjugation pathway</keyword>
<evidence type="ECO:0000259" key="16">
    <source>
        <dbReference type="PROSITE" id="PS50089"/>
    </source>
</evidence>
<evidence type="ECO:0000256" key="11">
    <source>
        <dbReference type="ARBA" id="ARBA00022771"/>
    </source>
</evidence>
<keyword evidence="13" id="KW-0862">Zinc</keyword>
<evidence type="ECO:0000256" key="3">
    <source>
        <dbReference type="ARBA" id="ARBA00004906"/>
    </source>
</evidence>
<dbReference type="GO" id="GO:0061630">
    <property type="term" value="F:ubiquitin protein ligase activity"/>
    <property type="evidence" value="ECO:0007669"/>
    <property type="project" value="InterPro"/>
</dbReference>
<dbReference type="GO" id="GO:0008270">
    <property type="term" value="F:zinc ion binding"/>
    <property type="evidence" value="ECO:0007669"/>
    <property type="project" value="UniProtKB-KW"/>
</dbReference>
<evidence type="ECO:0000256" key="8">
    <source>
        <dbReference type="ARBA" id="ARBA00022679"/>
    </source>
</evidence>
<comment type="similarity">
    <text evidence="4">Belongs to the LTN1 family.</text>
</comment>
<evidence type="ECO:0000313" key="17">
    <source>
        <dbReference type="EMBL" id="PVU92131.1"/>
    </source>
</evidence>
<dbReference type="OrthoDB" id="6108at2759"/>
<dbReference type="Proteomes" id="UP000245383">
    <property type="component" value="Unassembled WGS sequence"/>
</dbReference>
<dbReference type="GO" id="GO:1990112">
    <property type="term" value="C:RQC complex"/>
    <property type="evidence" value="ECO:0007669"/>
    <property type="project" value="InterPro"/>
</dbReference>
<protein>
    <recommendedName>
        <fullName evidence="6">E3 ubiquitin-protein ligase listerin</fullName>
        <ecNumber evidence="5">2.3.2.27</ecNumber>
    </recommendedName>
</protein>
<keyword evidence="9" id="KW-0479">Metal-binding</keyword>
<organism evidence="17 18">
    <name type="scientific">Smittium simulii</name>
    <dbReference type="NCBI Taxonomy" id="133385"/>
    <lineage>
        <taxon>Eukaryota</taxon>
        <taxon>Fungi</taxon>
        <taxon>Fungi incertae sedis</taxon>
        <taxon>Zoopagomycota</taxon>
        <taxon>Kickxellomycotina</taxon>
        <taxon>Harpellomycetes</taxon>
        <taxon>Harpellales</taxon>
        <taxon>Legeriomycetaceae</taxon>
        <taxon>Smittium</taxon>
    </lineage>
</organism>
<evidence type="ECO:0000256" key="13">
    <source>
        <dbReference type="ARBA" id="ARBA00022833"/>
    </source>
</evidence>
<evidence type="ECO:0000256" key="7">
    <source>
        <dbReference type="ARBA" id="ARBA00022490"/>
    </source>
</evidence>
<dbReference type="PROSITE" id="PS50089">
    <property type="entry name" value="ZF_RING_2"/>
    <property type="match status" value="1"/>
</dbReference>
<proteinExistence type="inferred from homology"/>
<keyword evidence="7" id="KW-0963">Cytoplasm</keyword>
<evidence type="ECO:0000256" key="9">
    <source>
        <dbReference type="ARBA" id="ARBA00022723"/>
    </source>
</evidence>
<evidence type="ECO:0000256" key="10">
    <source>
        <dbReference type="ARBA" id="ARBA00022737"/>
    </source>
</evidence>
<evidence type="ECO:0000256" key="12">
    <source>
        <dbReference type="ARBA" id="ARBA00022786"/>
    </source>
</evidence>
<name>A0A2T9YIH4_9FUNG</name>
<dbReference type="Gene3D" id="3.30.40.10">
    <property type="entry name" value="Zinc/RING finger domain, C3HC4 (zinc finger)"/>
    <property type="match status" value="1"/>
</dbReference>
<dbReference type="GO" id="GO:0043023">
    <property type="term" value="F:ribosomal large subunit binding"/>
    <property type="evidence" value="ECO:0007669"/>
    <property type="project" value="TreeGrafter"/>
</dbReference>
<dbReference type="SUPFAM" id="SSF57850">
    <property type="entry name" value="RING/U-box"/>
    <property type="match status" value="1"/>
</dbReference>
<dbReference type="EC" id="2.3.2.27" evidence="5"/>
<dbReference type="GO" id="GO:0072344">
    <property type="term" value="P:rescue of stalled ribosome"/>
    <property type="evidence" value="ECO:0007669"/>
    <property type="project" value="TreeGrafter"/>
</dbReference>
<dbReference type="InterPro" id="IPR039804">
    <property type="entry name" value="RING-CH-C4HC3_LTN1"/>
</dbReference>
<dbReference type="GO" id="GO:0016567">
    <property type="term" value="P:protein ubiquitination"/>
    <property type="evidence" value="ECO:0007669"/>
    <property type="project" value="UniProtKB-UniPathway"/>
</dbReference>
<gene>
    <name evidence="17" type="ORF">BB561_004015</name>
</gene>
<evidence type="ECO:0000313" key="18">
    <source>
        <dbReference type="Proteomes" id="UP000245383"/>
    </source>
</evidence>
<dbReference type="STRING" id="133385.A0A2T9YIH4"/>
<keyword evidence="10" id="KW-0677">Repeat</keyword>
<dbReference type="InterPro" id="IPR054476">
    <property type="entry name" value="Ltn1_N"/>
</dbReference>
<feature type="domain" description="RING-type" evidence="16">
    <location>
        <begin position="2093"/>
        <end position="2140"/>
    </location>
</feature>
<dbReference type="InterPro" id="IPR001841">
    <property type="entry name" value="Znf_RING"/>
</dbReference>